<feature type="region of interest" description="Disordered" evidence="1">
    <location>
        <begin position="1"/>
        <end position="81"/>
    </location>
</feature>
<sequence>MGLPEVTSACSSPAALPSSRIATAPTPLQADNSTASSVMNHAEHGTGTRFDSGSQSTPESSGRTFVKTENSCPRLAGDHNILSGNSDIPLFAGLSTVEPQRRPEVQRWADSSPALI</sequence>
<dbReference type="Proteomes" id="UP001642482">
    <property type="component" value="Unassembled WGS sequence"/>
</dbReference>
<feature type="compositionally biased region" description="Polar residues" evidence="1">
    <location>
        <begin position="29"/>
        <end position="39"/>
    </location>
</feature>
<evidence type="ECO:0000313" key="2">
    <source>
        <dbReference type="EMBL" id="CAK7238530.1"/>
    </source>
</evidence>
<comment type="caution">
    <text evidence="2">The sequence shown here is derived from an EMBL/GenBank/DDBJ whole genome shotgun (WGS) entry which is preliminary data.</text>
</comment>
<feature type="compositionally biased region" description="Low complexity" evidence="1">
    <location>
        <begin position="8"/>
        <end position="19"/>
    </location>
</feature>
<keyword evidence="3" id="KW-1185">Reference proteome</keyword>
<name>A0ABP0D406_9PEZI</name>
<dbReference type="EMBL" id="CAWUHD010000269">
    <property type="protein sequence ID" value="CAK7238530.1"/>
    <property type="molecule type" value="Genomic_DNA"/>
</dbReference>
<reference evidence="2 3" key="1">
    <citation type="submission" date="2024-01" db="EMBL/GenBank/DDBJ databases">
        <authorList>
            <person name="Allen C."/>
            <person name="Tagirdzhanova G."/>
        </authorList>
    </citation>
    <scope>NUCLEOTIDE SEQUENCE [LARGE SCALE GENOMIC DNA]</scope>
</reference>
<feature type="compositionally biased region" description="Polar residues" evidence="1">
    <location>
        <begin position="49"/>
        <end position="71"/>
    </location>
</feature>
<protein>
    <submittedName>
        <fullName evidence="2">Uncharacterized protein</fullName>
    </submittedName>
</protein>
<gene>
    <name evidence="2" type="ORF">SEUCBS140593_010781</name>
</gene>
<organism evidence="2 3">
    <name type="scientific">Sporothrix eucalyptigena</name>
    <dbReference type="NCBI Taxonomy" id="1812306"/>
    <lineage>
        <taxon>Eukaryota</taxon>
        <taxon>Fungi</taxon>
        <taxon>Dikarya</taxon>
        <taxon>Ascomycota</taxon>
        <taxon>Pezizomycotina</taxon>
        <taxon>Sordariomycetes</taxon>
        <taxon>Sordariomycetidae</taxon>
        <taxon>Ophiostomatales</taxon>
        <taxon>Ophiostomataceae</taxon>
        <taxon>Sporothrix</taxon>
    </lineage>
</organism>
<accession>A0ABP0D406</accession>
<proteinExistence type="predicted"/>
<evidence type="ECO:0000256" key="1">
    <source>
        <dbReference type="SAM" id="MobiDB-lite"/>
    </source>
</evidence>
<evidence type="ECO:0000313" key="3">
    <source>
        <dbReference type="Proteomes" id="UP001642482"/>
    </source>
</evidence>